<accession>A0A8J3EUL7</accession>
<feature type="signal peptide" evidence="1">
    <location>
        <begin position="1"/>
        <end position="17"/>
    </location>
</feature>
<dbReference type="Pfam" id="PF06439">
    <property type="entry name" value="3keto-disac_hyd"/>
    <property type="match status" value="1"/>
</dbReference>
<dbReference type="RefSeq" id="WP_205967458.1">
    <property type="nucleotide sequence ID" value="NZ_BMGZ01000002.1"/>
</dbReference>
<evidence type="ECO:0000256" key="1">
    <source>
        <dbReference type="SAM" id="SignalP"/>
    </source>
</evidence>
<evidence type="ECO:0000259" key="2">
    <source>
        <dbReference type="Pfam" id="PF06439"/>
    </source>
</evidence>
<evidence type="ECO:0000313" key="3">
    <source>
        <dbReference type="EMBL" id="GGH97622.1"/>
    </source>
</evidence>
<organism evidence="3 4">
    <name type="scientific">Aquisalinus luteolus</name>
    <dbReference type="NCBI Taxonomy" id="1566827"/>
    <lineage>
        <taxon>Bacteria</taxon>
        <taxon>Pseudomonadati</taxon>
        <taxon>Pseudomonadota</taxon>
        <taxon>Alphaproteobacteria</taxon>
        <taxon>Parvularculales</taxon>
        <taxon>Parvularculaceae</taxon>
        <taxon>Aquisalinus</taxon>
    </lineage>
</organism>
<reference evidence="3" key="1">
    <citation type="journal article" date="2014" name="Int. J. Syst. Evol. Microbiol.">
        <title>Complete genome sequence of Corynebacterium casei LMG S-19264T (=DSM 44701T), isolated from a smear-ripened cheese.</title>
        <authorList>
            <consortium name="US DOE Joint Genome Institute (JGI-PGF)"/>
            <person name="Walter F."/>
            <person name="Albersmeier A."/>
            <person name="Kalinowski J."/>
            <person name="Ruckert C."/>
        </authorList>
    </citation>
    <scope>NUCLEOTIDE SEQUENCE</scope>
    <source>
        <strain evidence="3">CGMCC 1.14984</strain>
    </source>
</reference>
<dbReference type="AlphaFoldDB" id="A0A8J3EUL7"/>
<gene>
    <name evidence="3" type="ORF">GCM10011355_19290</name>
</gene>
<sequence length="270" mass="30253">MLKFTPALIALALPACADTAPDMTEDTTAPALMEAEEGWVSLFDGQTLDGWTPMIRYHPLGENFGNTWRVEDGKIVVSYDQYGEDFGGRFGHLYYDTPYTAYRLRMDYRFVGEQMPGGPDWGRLNAGVLFHTQPPETIPEDQDFPISLEAQFLGEGAHAPTTGNLCTPGTSALVKGDRPEEHCTLSEYPAPPAGEWVTFELEVTPPNEDGIQTYRHYTNGEMVFEYSDAQLDEAHPWADSRALTRGHFAIQSESHPVEYRNIELLVLQEE</sequence>
<dbReference type="EMBL" id="BMGZ01000002">
    <property type="protein sequence ID" value="GGH97622.1"/>
    <property type="molecule type" value="Genomic_DNA"/>
</dbReference>
<comment type="caution">
    <text evidence="3">The sequence shown here is derived from an EMBL/GenBank/DDBJ whole genome shotgun (WGS) entry which is preliminary data.</text>
</comment>
<proteinExistence type="predicted"/>
<name>A0A8J3EUL7_9PROT</name>
<dbReference type="Proteomes" id="UP000621856">
    <property type="component" value="Unassembled WGS sequence"/>
</dbReference>
<dbReference type="GO" id="GO:0016787">
    <property type="term" value="F:hydrolase activity"/>
    <property type="evidence" value="ECO:0007669"/>
    <property type="project" value="InterPro"/>
</dbReference>
<dbReference type="InterPro" id="IPR010496">
    <property type="entry name" value="AL/BT2_dom"/>
</dbReference>
<dbReference type="Gene3D" id="2.60.120.560">
    <property type="entry name" value="Exo-inulinase, domain 1"/>
    <property type="match status" value="1"/>
</dbReference>
<keyword evidence="1" id="KW-0732">Signal</keyword>
<evidence type="ECO:0000313" key="4">
    <source>
        <dbReference type="Proteomes" id="UP000621856"/>
    </source>
</evidence>
<feature type="chain" id="PRO_5035160847" description="3-keto-alpha-glucoside-1,2-lyase/3-keto-2-hydroxy-glucal hydratase domain-containing protein" evidence="1">
    <location>
        <begin position="18"/>
        <end position="270"/>
    </location>
</feature>
<feature type="domain" description="3-keto-alpha-glucoside-1,2-lyase/3-keto-2-hydroxy-glucal hydratase" evidence="2">
    <location>
        <begin position="38"/>
        <end position="264"/>
    </location>
</feature>
<reference evidence="3" key="2">
    <citation type="submission" date="2020-09" db="EMBL/GenBank/DDBJ databases">
        <authorList>
            <person name="Sun Q."/>
            <person name="Zhou Y."/>
        </authorList>
    </citation>
    <scope>NUCLEOTIDE SEQUENCE</scope>
    <source>
        <strain evidence="3">CGMCC 1.14984</strain>
    </source>
</reference>
<protein>
    <recommendedName>
        <fullName evidence="2">3-keto-alpha-glucoside-1,2-lyase/3-keto-2-hydroxy-glucal hydratase domain-containing protein</fullName>
    </recommendedName>
</protein>